<comment type="caution">
    <text evidence="2">The sequence shown here is derived from an EMBL/GenBank/DDBJ whole genome shotgun (WGS) entry which is preliminary data.</text>
</comment>
<dbReference type="Pfam" id="PF00561">
    <property type="entry name" value="Abhydrolase_1"/>
    <property type="match status" value="1"/>
</dbReference>
<name>A0ABV2CK73_9RHOO</name>
<gene>
    <name evidence="2" type="ORF">ABVT11_00580</name>
</gene>
<dbReference type="InterPro" id="IPR029058">
    <property type="entry name" value="AB_hydrolase_fold"/>
</dbReference>
<dbReference type="GO" id="GO:0016787">
    <property type="term" value="F:hydrolase activity"/>
    <property type="evidence" value="ECO:0007669"/>
    <property type="project" value="UniProtKB-KW"/>
</dbReference>
<dbReference type="InterPro" id="IPR050266">
    <property type="entry name" value="AB_hydrolase_sf"/>
</dbReference>
<reference evidence="2 3" key="1">
    <citation type="submission" date="2024-07" db="EMBL/GenBank/DDBJ databases">
        <title>Uliginosibacterium paludis KCTC:42655.</title>
        <authorList>
            <person name="Kim M.K."/>
        </authorList>
    </citation>
    <scope>NUCLEOTIDE SEQUENCE [LARGE SCALE GENOMIC DNA]</scope>
    <source>
        <strain evidence="2 3">KCTC 42655</strain>
    </source>
</reference>
<dbReference type="EMBL" id="JBEWLZ010000001">
    <property type="protein sequence ID" value="MET1488302.1"/>
    <property type="molecule type" value="Genomic_DNA"/>
</dbReference>
<evidence type="ECO:0000313" key="3">
    <source>
        <dbReference type="Proteomes" id="UP001548590"/>
    </source>
</evidence>
<keyword evidence="2" id="KW-0378">Hydrolase</keyword>
<protein>
    <submittedName>
        <fullName evidence="2">Alpha/beta hydrolase</fullName>
    </submittedName>
</protein>
<keyword evidence="3" id="KW-1185">Reference proteome</keyword>
<accession>A0ABV2CK73</accession>
<dbReference type="PANTHER" id="PTHR43798">
    <property type="entry name" value="MONOACYLGLYCEROL LIPASE"/>
    <property type="match status" value="1"/>
</dbReference>
<organism evidence="2 3">
    <name type="scientific">Uliginosibacterium paludis</name>
    <dbReference type="NCBI Taxonomy" id="1615952"/>
    <lineage>
        <taxon>Bacteria</taxon>
        <taxon>Pseudomonadati</taxon>
        <taxon>Pseudomonadota</taxon>
        <taxon>Betaproteobacteria</taxon>
        <taxon>Rhodocyclales</taxon>
        <taxon>Zoogloeaceae</taxon>
        <taxon>Uliginosibacterium</taxon>
    </lineage>
</organism>
<sequence>MSNTTPFRHGSVLCMSGLQLHRMAYTDWGDPDNPDLVFCVHGLTRNARDFDRLAAALSPRYRVICSDVAGRGLSDWLLDPSGYVVPNYVNHMLTLLARSGAERIHWVGTSMGGLIGMGLAALDQSPIRSLVLNDVGPVLDAPALRRIGEYVGRAPRFASVEEAEAYMRRVGPGFGELDDQAWREITLSSIRQAGEGWCMRYDPAIGEVMRATVDTMDANLWPLWDRIRCPVLVLRGEHSDLLSSATLAEMTQRGPGARTVVIPDTGHAPMLMKAGEIALVSDFLKAEGA</sequence>
<evidence type="ECO:0000313" key="2">
    <source>
        <dbReference type="EMBL" id="MET1488302.1"/>
    </source>
</evidence>
<dbReference type="InterPro" id="IPR000073">
    <property type="entry name" value="AB_hydrolase_1"/>
</dbReference>
<dbReference type="Proteomes" id="UP001548590">
    <property type="component" value="Unassembled WGS sequence"/>
</dbReference>
<feature type="domain" description="AB hydrolase-1" evidence="1">
    <location>
        <begin position="36"/>
        <end position="271"/>
    </location>
</feature>
<evidence type="ECO:0000259" key="1">
    <source>
        <dbReference type="Pfam" id="PF00561"/>
    </source>
</evidence>
<dbReference type="RefSeq" id="WP_345926297.1">
    <property type="nucleotide sequence ID" value="NZ_JBDIVF010000003.1"/>
</dbReference>
<dbReference type="Gene3D" id="3.40.50.1820">
    <property type="entry name" value="alpha/beta hydrolase"/>
    <property type="match status" value="1"/>
</dbReference>
<proteinExistence type="predicted"/>
<dbReference type="PANTHER" id="PTHR43798:SF33">
    <property type="entry name" value="HYDROLASE, PUTATIVE (AFU_ORTHOLOGUE AFUA_2G14860)-RELATED"/>
    <property type="match status" value="1"/>
</dbReference>
<dbReference type="SUPFAM" id="SSF53474">
    <property type="entry name" value="alpha/beta-Hydrolases"/>
    <property type="match status" value="1"/>
</dbReference>